<dbReference type="AlphaFoldDB" id="A0A6G1GBR7"/>
<dbReference type="InterPro" id="IPR000209">
    <property type="entry name" value="Peptidase_S8/S53_dom"/>
</dbReference>
<comment type="similarity">
    <text evidence="1 5">Belongs to the peptidase S8 family.</text>
</comment>
<dbReference type="GO" id="GO:0006508">
    <property type="term" value="P:proteolysis"/>
    <property type="evidence" value="ECO:0007669"/>
    <property type="project" value="UniProtKB-KW"/>
</dbReference>
<name>A0A6G1GBR7_9PEZI</name>
<keyword evidence="4" id="KW-0720">Serine protease</keyword>
<dbReference type="InterPro" id="IPR036852">
    <property type="entry name" value="Peptidase_S8/S53_dom_sf"/>
</dbReference>
<accession>A0A6G1GBR7</accession>
<evidence type="ECO:0000313" key="9">
    <source>
        <dbReference type="Proteomes" id="UP000504638"/>
    </source>
</evidence>
<evidence type="ECO:0000256" key="1">
    <source>
        <dbReference type="ARBA" id="ARBA00011073"/>
    </source>
</evidence>
<dbReference type="OrthoDB" id="206201at2759"/>
<keyword evidence="2" id="KW-0645">Protease</keyword>
<dbReference type="PROSITE" id="PS51892">
    <property type="entry name" value="SUBTILASE"/>
    <property type="match status" value="1"/>
</dbReference>
<dbReference type="PANTHER" id="PTHR43806">
    <property type="entry name" value="PEPTIDASE S8"/>
    <property type="match status" value="1"/>
</dbReference>
<dbReference type="GO" id="GO:0004252">
    <property type="term" value="F:serine-type endopeptidase activity"/>
    <property type="evidence" value="ECO:0007669"/>
    <property type="project" value="InterPro"/>
</dbReference>
<dbReference type="RefSeq" id="XP_033536972.1">
    <property type="nucleotide sequence ID" value="XM_033675499.1"/>
</dbReference>
<organism evidence="8">
    <name type="scientific">Eremomyces bilateralis CBS 781.70</name>
    <dbReference type="NCBI Taxonomy" id="1392243"/>
    <lineage>
        <taxon>Eukaryota</taxon>
        <taxon>Fungi</taxon>
        <taxon>Dikarya</taxon>
        <taxon>Ascomycota</taxon>
        <taxon>Pezizomycotina</taxon>
        <taxon>Dothideomycetes</taxon>
        <taxon>Dothideomycetes incertae sedis</taxon>
        <taxon>Eremomycetales</taxon>
        <taxon>Eremomycetaceae</taxon>
        <taxon>Eremomyces</taxon>
    </lineage>
</organism>
<feature type="signal peptide" evidence="6">
    <location>
        <begin position="1"/>
        <end position="15"/>
    </location>
</feature>
<evidence type="ECO:0000256" key="5">
    <source>
        <dbReference type="PROSITE-ProRule" id="PRU01240"/>
    </source>
</evidence>
<protein>
    <submittedName>
        <fullName evidence="8 10">Subtilisin-like protein</fullName>
    </submittedName>
</protein>
<evidence type="ECO:0000313" key="10">
    <source>
        <dbReference type="RefSeq" id="XP_033536972.1"/>
    </source>
</evidence>
<reference evidence="10" key="3">
    <citation type="submission" date="2025-04" db="UniProtKB">
        <authorList>
            <consortium name="RefSeq"/>
        </authorList>
    </citation>
    <scope>IDENTIFICATION</scope>
    <source>
        <strain evidence="10">CBS 781.70</strain>
    </source>
</reference>
<feature type="non-terminal residue" evidence="8">
    <location>
        <position position="94"/>
    </location>
</feature>
<dbReference type="SUPFAM" id="SSF52743">
    <property type="entry name" value="Subtilisin-like"/>
    <property type="match status" value="1"/>
</dbReference>
<feature type="non-terminal residue" evidence="8">
    <location>
        <position position="1"/>
    </location>
</feature>
<evidence type="ECO:0000313" key="8">
    <source>
        <dbReference type="EMBL" id="KAF1815341.1"/>
    </source>
</evidence>
<dbReference type="PANTHER" id="PTHR43806:SF58">
    <property type="entry name" value="ALKALINE PROTEASE 1-RELATED"/>
    <property type="match status" value="1"/>
</dbReference>
<keyword evidence="6" id="KW-0732">Signal</keyword>
<evidence type="ECO:0000256" key="3">
    <source>
        <dbReference type="ARBA" id="ARBA00022801"/>
    </source>
</evidence>
<sequence>ILGIGLFVAAAAANANLSAEYFSPAASPYSCTVSASDIQDVRPFWANWGPPVDVFAPGAQVLSAWIGPNNDETAIADGTSMATPHVAGLVAYLL</sequence>
<keyword evidence="3" id="KW-0378">Hydrolase</keyword>
<dbReference type="InterPro" id="IPR023828">
    <property type="entry name" value="Peptidase_S8_Ser-AS"/>
</dbReference>
<comment type="caution">
    <text evidence="5">Lacks conserved residue(s) required for the propagation of feature annotation.</text>
</comment>
<evidence type="ECO:0000256" key="6">
    <source>
        <dbReference type="SAM" id="SignalP"/>
    </source>
</evidence>
<evidence type="ECO:0000259" key="7">
    <source>
        <dbReference type="Pfam" id="PF00082"/>
    </source>
</evidence>
<dbReference type="InterPro" id="IPR050131">
    <property type="entry name" value="Peptidase_S8_subtilisin-like"/>
</dbReference>
<dbReference type="GeneID" id="54416069"/>
<reference evidence="10" key="2">
    <citation type="submission" date="2020-04" db="EMBL/GenBank/DDBJ databases">
        <authorList>
            <consortium name="NCBI Genome Project"/>
        </authorList>
    </citation>
    <scope>NUCLEOTIDE SEQUENCE</scope>
    <source>
        <strain evidence="10">CBS 781.70</strain>
    </source>
</reference>
<gene>
    <name evidence="8 10" type="ORF">P152DRAFT_370333</name>
</gene>
<dbReference type="Gene3D" id="3.40.50.200">
    <property type="entry name" value="Peptidase S8/S53 domain"/>
    <property type="match status" value="1"/>
</dbReference>
<keyword evidence="9" id="KW-1185">Reference proteome</keyword>
<evidence type="ECO:0000256" key="2">
    <source>
        <dbReference type="ARBA" id="ARBA00022670"/>
    </source>
</evidence>
<evidence type="ECO:0000256" key="4">
    <source>
        <dbReference type="ARBA" id="ARBA00022825"/>
    </source>
</evidence>
<dbReference type="Proteomes" id="UP000504638">
    <property type="component" value="Unplaced"/>
</dbReference>
<feature type="chain" id="PRO_5044631975" evidence="6">
    <location>
        <begin position="16"/>
        <end position="94"/>
    </location>
</feature>
<proteinExistence type="inferred from homology"/>
<reference evidence="8 10" key="1">
    <citation type="submission" date="2020-01" db="EMBL/GenBank/DDBJ databases">
        <authorList>
            <consortium name="DOE Joint Genome Institute"/>
            <person name="Haridas S."/>
            <person name="Albert R."/>
            <person name="Binder M."/>
            <person name="Bloem J."/>
            <person name="Labutti K."/>
            <person name="Salamov A."/>
            <person name="Andreopoulos B."/>
            <person name="Baker S.E."/>
            <person name="Barry K."/>
            <person name="Bills G."/>
            <person name="Bluhm B.H."/>
            <person name="Cannon C."/>
            <person name="Castanera R."/>
            <person name="Culley D.E."/>
            <person name="Daum C."/>
            <person name="Ezra D."/>
            <person name="Gonzalez J.B."/>
            <person name="Henrissat B."/>
            <person name="Kuo A."/>
            <person name="Liang C."/>
            <person name="Lipzen A."/>
            <person name="Lutzoni F."/>
            <person name="Magnuson J."/>
            <person name="Mondo S."/>
            <person name="Nolan M."/>
            <person name="Ohm R."/>
            <person name="Pangilinan J."/>
            <person name="Park H.-J."/>
            <person name="Ramirez L."/>
            <person name="Alfaro M."/>
            <person name="Sun H."/>
            <person name="Tritt A."/>
            <person name="Yoshinaga Y."/>
            <person name="Zwiers L.-H."/>
            <person name="Turgeon B.G."/>
            <person name="Goodwin S.B."/>
            <person name="Spatafora J.W."/>
            <person name="Crous P.W."/>
            <person name="Grigoriev I.V."/>
        </authorList>
    </citation>
    <scope>NUCLEOTIDE SEQUENCE</scope>
    <source>
        <strain evidence="8 10">CBS 781.70</strain>
    </source>
</reference>
<dbReference type="PROSITE" id="PS00138">
    <property type="entry name" value="SUBTILASE_SER"/>
    <property type="match status" value="1"/>
</dbReference>
<dbReference type="Pfam" id="PF00082">
    <property type="entry name" value="Peptidase_S8"/>
    <property type="match status" value="1"/>
</dbReference>
<dbReference type="EMBL" id="ML975151">
    <property type="protein sequence ID" value="KAF1815341.1"/>
    <property type="molecule type" value="Genomic_DNA"/>
</dbReference>
<feature type="domain" description="Peptidase S8/S53" evidence="7">
    <location>
        <begin position="7"/>
        <end position="93"/>
    </location>
</feature>